<feature type="compositionally biased region" description="Low complexity" evidence="1">
    <location>
        <begin position="250"/>
        <end position="264"/>
    </location>
</feature>
<reference evidence="2" key="1">
    <citation type="journal article" date="2023" name="Genome Biol. Evol.">
        <title>First Whole Genome Sequence and Flow Cytometry Genome Size Data for the Lichen-Forming Fungus Ramalina farinacea (Ascomycota).</title>
        <authorList>
            <person name="Llewellyn T."/>
            <person name="Mian S."/>
            <person name="Hill R."/>
            <person name="Leitch I.J."/>
            <person name="Gaya E."/>
        </authorList>
    </citation>
    <scope>NUCLEOTIDE SEQUENCE</scope>
    <source>
        <strain evidence="2">LIQ254RAFAR</strain>
    </source>
</reference>
<protein>
    <submittedName>
        <fullName evidence="2">Uncharacterized protein</fullName>
    </submittedName>
</protein>
<evidence type="ECO:0000313" key="3">
    <source>
        <dbReference type="Proteomes" id="UP001161017"/>
    </source>
</evidence>
<accession>A0AA43QG21</accession>
<feature type="compositionally biased region" description="Basic and acidic residues" evidence="1">
    <location>
        <begin position="223"/>
        <end position="233"/>
    </location>
</feature>
<feature type="compositionally biased region" description="Polar residues" evidence="1">
    <location>
        <begin position="1"/>
        <end position="12"/>
    </location>
</feature>
<keyword evidence="3" id="KW-1185">Reference proteome</keyword>
<feature type="compositionally biased region" description="Polar residues" evidence="1">
    <location>
        <begin position="174"/>
        <end position="209"/>
    </location>
</feature>
<feature type="region of interest" description="Disordered" evidence="1">
    <location>
        <begin position="1"/>
        <end position="337"/>
    </location>
</feature>
<name>A0AA43QG21_9LECA</name>
<dbReference type="AlphaFoldDB" id="A0AA43QG21"/>
<sequence>MSPSLSKTSSNRQRGKNPITPAVPRKFEKAAKNPSGGQITDNDTVWDHHPAQTPDVNDASGEAGQSLKIEISTALTDPDEVDEPTLASSYDEDATTTSPHDGRYGSESSSDAVKAQPSEKGDLISPTSYPGEQASSFQPGDILAHGPPSTHREELNLDTPYEKVQPSIPHKNDVQSSGQSVSLNDASPSSYGPTDSGQADFTYHQSSAGRTEPPLMTNGQSQLEHHPRIDSETRTSSGDGGVQPHPGFDPTSNSSSSHSHFPSTMTDVSRHDTDSQGWTTAGSASRSTIVQQPEDVAPKASDYHATGPHHAPPTQMHSDIHPPHQFNGNIPSASYPASPGLGPGLPLGLHVLQNFDVAAFADCRVVIVHTANRFPPMRLSLHSLILARSPTLRGLFANGHYSYDFDGLKLIVLRLSDPFSTPFALDFAFRVLYGTAASDFTGPNFIARYRTKAEYSLTWMMESLAFASAGCLLQLMPVKLRGLEIASKIVNWDNIEQALSYALDSVNFGLGGTLPARLPENVYSANNSVSSATATILTPATSQDSSKSSPEATSLKNAADDYSKRSAHFHITCAEDLLRHCIHYVTEHVSDQWQFDCTAKPLRHLNRLPSTDESKSTQAKARLSKIQFGDLPMETSSPISSQDSLISSLVISLPFIPFKALVDLGNEAIQRTLPDIVREREARRKILLQSHSVSQAEKEAAMHSDWSEVAYTERVDVVDGRSTLGRAYTGLLVE</sequence>
<gene>
    <name evidence="2" type="ORF">OHK93_004075</name>
</gene>
<organism evidence="2 3">
    <name type="scientific">Ramalina farinacea</name>
    <dbReference type="NCBI Taxonomy" id="258253"/>
    <lineage>
        <taxon>Eukaryota</taxon>
        <taxon>Fungi</taxon>
        <taxon>Dikarya</taxon>
        <taxon>Ascomycota</taxon>
        <taxon>Pezizomycotina</taxon>
        <taxon>Lecanoromycetes</taxon>
        <taxon>OSLEUM clade</taxon>
        <taxon>Lecanoromycetidae</taxon>
        <taxon>Lecanorales</taxon>
        <taxon>Lecanorineae</taxon>
        <taxon>Ramalinaceae</taxon>
        <taxon>Ramalina</taxon>
    </lineage>
</organism>
<dbReference type="Proteomes" id="UP001161017">
    <property type="component" value="Unassembled WGS sequence"/>
</dbReference>
<feature type="compositionally biased region" description="Polar residues" evidence="1">
    <location>
        <begin position="125"/>
        <end position="138"/>
    </location>
</feature>
<evidence type="ECO:0000313" key="2">
    <source>
        <dbReference type="EMBL" id="MDI1485886.1"/>
    </source>
</evidence>
<evidence type="ECO:0000256" key="1">
    <source>
        <dbReference type="SAM" id="MobiDB-lite"/>
    </source>
</evidence>
<feature type="compositionally biased region" description="Polar residues" evidence="1">
    <location>
        <begin position="275"/>
        <end position="291"/>
    </location>
</feature>
<dbReference type="EMBL" id="JAPUFD010000002">
    <property type="protein sequence ID" value="MDI1485886.1"/>
    <property type="molecule type" value="Genomic_DNA"/>
</dbReference>
<comment type="caution">
    <text evidence="2">The sequence shown here is derived from an EMBL/GenBank/DDBJ whole genome shotgun (WGS) entry which is preliminary data.</text>
</comment>
<proteinExistence type="predicted"/>